<name>A0A7V5UF94_CALAY</name>
<organism evidence="1">
    <name type="scientific">Caldithrix abyssi</name>
    <dbReference type="NCBI Taxonomy" id="187145"/>
    <lineage>
        <taxon>Bacteria</taxon>
        <taxon>Pseudomonadati</taxon>
        <taxon>Calditrichota</taxon>
        <taxon>Calditrichia</taxon>
        <taxon>Calditrichales</taxon>
        <taxon>Calditrichaceae</taxon>
        <taxon>Caldithrix</taxon>
    </lineage>
</organism>
<sequence length="69" mass="7936">MVKGLEIFKLFFRDYAEKYILIGGAACDILFTEAGLPFRATKDLDIVLVVEALDTEFIRRFWEFVENGA</sequence>
<gene>
    <name evidence="1" type="ORF">ENJ89_07875</name>
</gene>
<dbReference type="AlphaFoldDB" id="A0A7V5UF94"/>
<evidence type="ECO:0008006" key="2">
    <source>
        <dbReference type="Google" id="ProtNLM"/>
    </source>
</evidence>
<feature type="non-terminal residue" evidence="1">
    <location>
        <position position="69"/>
    </location>
</feature>
<evidence type="ECO:0000313" key="1">
    <source>
        <dbReference type="EMBL" id="HHJ53098.1"/>
    </source>
</evidence>
<comment type="caution">
    <text evidence="1">The sequence shown here is derived from an EMBL/GenBank/DDBJ whole genome shotgun (WGS) entry which is preliminary data.</text>
</comment>
<proteinExistence type="predicted"/>
<dbReference type="EMBL" id="DROD01000508">
    <property type="protein sequence ID" value="HHJ53098.1"/>
    <property type="molecule type" value="Genomic_DNA"/>
</dbReference>
<reference evidence="1" key="1">
    <citation type="journal article" date="2020" name="mSystems">
        <title>Genome- and Community-Level Interaction Insights into Carbon Utilization and Element Cycling Functions of Hydrothermarchaeota in Hydrothermal Sediment.</title>
        <authorList>
            <person name="Zhou Z."/>
            <person name="Liu Y."/>
            <person name="Xu W."/>
            <person name="Pan J."/>
            <person name="Luo Z.H."/>
            <person name="Li M."/>
        </authorList>
    </citation>
    <scope>NUCLEOTIDE SEQUENCE [LARGE SCALE GENOMIC DNA]</scope>
    <source>
        <strain evidence="1">HyVt-527</strain>
    </source>
</reference>
<dbReference type="Proteomes" id="UP000886124">
    <property type="component" value="Unassembled WGS sequence"/>
</dbReference>
<protein>
    <recommendedName>
        <fullName evidence="2">Nucleotidyl transferase AbiEii/AbiGii toxin family protein</fullName>
    </recommendedName>
</protein>
<accession>A0A7V5UF94</accession>